<dbReference type="EMBL" id="VCLA01000164">
    <property type="protein sequence ID" value="MQT03153.1"/>
    <property type="molecule type" value="Genomic_DNA"/>
</dbReference>
<evidence type="ECO:0000313" key="2">
    <source>
        <dbReference type="Proteomes" id="UP000419138"/>
    </source>
</evidence>
<sequence>MSGLTITTGIVLLAGLRGSDRIELTRDKAGGIGIVFGTLAAAAGDMWGDVAEGVAEVPAALVEGTAAGDVGLGLTALALTATMFLFKWEKLVIPSVLGISAGVTYGQAGGIWGIGSTLVVKLAGVLGAL</sequence>
<keyword evidence="2" id="KW-1185">Reference proteome</keyword>
<accession>A0A646KLN1</accession>
<evidence type="ECO:0000313" key="1">
    <source>
        <dbReference type="EMBL" id="MQT03153.1"/>
    </source>
</evidence>
<name>A0A646KLN1_STRJU</name>
<organism evidence="1 2">
    <name type="scientific">Streptomyces jumonjinensis</name>
    <dbReference type="NCBI Taxonomy" id="1945"/>
    <lineage>
        <taxon>Bacteria</taxon>
        <taxon>Bacillati</taxon>
        <taxon>Actinomycetota</taxon>
        <taxon>Actinomycetes</taxon>
        <taxon>Kitasatosporales</taxon>
        <taxon>Streptomycetaceae</taxon>
        <taxon>Streptomyces</taxon>
    </lineage>
</organism>
<comment type="caution">
    <text evidence="1">The sequence shown here is derived from an EMBL/GenBank/DDBJ whole genome shotgun (WGS) entry which is preliminary data.</text>
</comment>
<dbReference type="OrthoDB" id="4331820at2"/>
<proteinExistence type="predicted"/>
<dbReference type="AlphaFoldDB" id="A0A646KLN1"/>
<protein>
    <submittedName>
        <fullName evidence="1">Uncharacterized protein</fullName>
    </submittedName>
</protein>
<dbReference type="Proteomes" id="UP000419138">
    <property type="component" value="Unassembled WGS sequence"/>
</dbReference>
<gene>
    <name evidence="1" type="ORF">FF041_24070</name>
</gene>
<reference evidence="1 2" key="1">
    <citation type="submission" date="2019-05" db="EMBL/GenBank/DDBJ databases">
        <title>Comparative genomics and metabolomics analyses of clavulanic acid producing Streptomyces species provides insight into specialized metabolism and evolution of beta-lactam biosynthetic gene clusters.</title>
        <authorList>
            <person name="Moore M.A."/>
            <person name="Cruz-Morales P."/>
            <person name="Barona Gomez F."/>
            <person name="Kapil T."/>
        </authorList>
    </citation>
    <scope>NUCLEOTIDE SEQUENCE [LARGE SCALE GENOMIC DNA]</scope>
    <source>
        <strain evidence="1 2">NRRL 5741</strain>
    </source>
</reference>